<dbReference type="InterPro" id="IPR000160">
    <property type="entry name" value="GGDEF_dom"/>
</dbReference>
<dbReference type="InterPro" id="IPR035965">
    <property type="entry name" value="PAS-like_dom_sf"/>
</dbReference>
<dbReference type="SUPFAM" id="SSF55781">
    <property type="entry name" value="GAF domain-like"/>
    <property type="match status" value="2"/>
</dbReference>
<dbReference type="SMART" id="SM00267">
    <property type="entry name" value="GGDEF"/>
    <property type="match status" value="1"/>
</dbReference>
<dbReference type="Gene3D" id="3.30.70.270">
    <property type="match status" value="1"/>
</dbReference>
<evidence type="ECO:0000259" key="4">
    <source>
        <dbReference type="PROSITE" id="PS50887"/>
    </source>
</evidence>
<dbReference type="PROSITE" id="PS50887">
    <property type="entry name" value="GGDEF"/>
    <property type="match status" value="1"/>
</dbReference>
<dbReference type="PANTHER" id="PTHR44757:SF2">
    <property type="entry name" value="BIOFILM ARCHITECTURE MAINTENANCE PROTEIN MBAA"/>
    <property type="match status" value="1"/>
</dbReference>
<dbReference type="Gene3D" id="3.30.450.20">
    <property type="entry name" value="PAS domain"/>
    <property type="match status" value="2"/>
</dbReference>
<dbReference type="SMART" id="SM00052">
    <property type="entry name" value="EAL"/>
    <property type="match status" value="1"/>
</dbReference>
<dbReference type="SMART" id="SM00091">
    <property type="entry name" value="PAS"/>
    <property type="match status" value="2"/>
</dbReference>
<dbReference type="Gene3D" id="3.30.450.40">
    <property type="match status" value="2"/>
</dbReference>
<dbReference type="Gene3D" id="3.20.20.450">
    <property type="entry name" value="EAL domain"/>
    <property type="match status" value="1"/>
</dbReference>
<reference evidence="5 6" key="1">
    <citation type="submission" date="2023-01" db="EMBL/GenBank/DDBJ databases">
        <title>Novel diversity within Roseofilum (Cyanobacteria; Desertifilaceae) from marine benthic mats with descriptions of four novel species.</title>
        <authorList>
            <person name="Wang Y."/>
            <person name="Berthold D.E."/>
            <person name="Hu J."/>
            <person name="Lefler F.W."/>
            <person name="Laughinghouse H.D. IV."/>
        </authorList>
    </citation>
    <scope>NUCLEOTIDE SEQUENCE [LARGE SCALE GENOMIC DNA]</scope>
    <source>
        <strain evidence="5 6">BLCC-M143</strain>
    </source>
</reference>
<feature type="domain" description="GGDEF" evidence="4">
    <location>
        <begin position="649"/>
        <end position="788"/>
    </location>
</feature>
<feature type="domain" description="PAC" evidence="2">
    <location>
        <begin position="564"/>
        <end position="616"/>
    </location>
</feature>
<feature type="domain" description="EAL" evidence="3">
    <location>
        <begin position="797"/>
        <end position="1053"/>
    </location>
</feature>
<dbReference type="Pfam" id="PF08448">
    <property type="entry name" value="PAS_4"/>
    <property type="match status" value="1"/>
</dbReference>
<dbReference type="Pfam" id="PF13185">
    <property type="entry name" value="GAF_2"/>
    <property type="match status" value="1"/>
</dbReference>
<evidence type="ECO:0000259" key="3">
    <source>
        <dbReference type="PROSITE" id="PS50883"/>
    </source>
</evidence>
<keyword evidence="6" id="KW-1185">Reference proteome</keyword>
<protein>
    <submittedName>
        <fullName evidence="5">EAL domain-containing protein</fullName>
    </submittedName>
</protein>
<dbReference type="InterPro" id="IPR029016">
    <property type="entry name" value="GAF-like_dom_sf"/>
</dbReference>
<feature type="domain" description="PAS" evidence="1">
    <location>
        <begin position="489"/>
        <end position="530"/>
    </location>
</feature>
<dbReference type="Pfam" id="PF13426">
    <property type="entry name" value="PAS_9"/>
    <property type="match status" value="1"/>
</dbReference>
<name>A0ABT7BTL2_9CYAN</name>
<dbReference type="SUPFAM" id="SSF55785">
    <property type="entry name" value="PYP-like sensor domain (PAS domain)"/>
    <property type="match status" value="2"/>
</dbReference>
<dbReference type="InterPro" id="IPR000700">
    <property type="entry name" value="PAS-assoc_C"/>
</dbReference>
<evidence type="ECO:0000259" key="1">
    <source>
        <dbReference type="PROSITE" id="PS50112"/>
    </source>
</evidence>
<dbReference type="InterPro" id="IPR035919">
    <property type="entry name" value="EAL_sf"/>
</dbReference>
<evidence type="ECO:0000313" key="6">
    <source>
        <dbReference type="Proteomes" id="UP001232992"/>
    </source>
</evidence>
<evidence type="ECO:0000313" key="5">
    <source>
        <dbReference type="EMBL" id="MDJ1182522.1"/>
    </source>
</evidence>
<sequence>MMDVTLGDRQPSQERQLWLTERAGVLQAIAEHAPLSKILSLLLALMESQIHDRPAAILLCDRPQNCLRVAAATALPQEYYQGFDGLPIGEARASAGTAAHRQQPVIVDDVTLDPLWKDYQELGQQCHLQAAWSIPLLSDSNRLLGTLCVYSPAPGRPNKRDWKTMELAAQLATIAIERDRTAAELAEGDRQLRQLFAALPSIPIQGYDRNLQVFFWNQGSETLYGYTAEEAIGQSLEQLIIASPLAAKLRQQYQQWIVAGEFVQPEERATRHKDGSEITASSHHFLVANGQGEPEIYCIDLNLTARDRQAEQLSQFSARLKYLHRLSTRNYQNFDELFATYLKTGCELFGLSTGMIARIELPWMYLEYVESLRPEFQPGQLFQLADRYCPPVFSEQQTLHFTSIDQYPKQQECPLYPHWHLEAYLGTPICVEDKMYGTLSFFASEERSQPFTEADCDTIELMAKDISRFITAHHNELKRQQVELALRESELKYRSIFENVSQGIFQSSIEGRYLSVNPFLADLYGYATPQELIVQITDIANQLYVDPQRRQQLQDLIEEQSTVYNIESQVYRRDGEIIWVSETQRGVWDDRGNLLYYEGTVEDITARRLAEEQLQYNAYHDRLTGLKNRTWFIDRLKETIASYHRGEMQLYSVLFIDLDRFKVINDSLGHWVGDDLLQRVAQRLQETLERDLPPSMTLTLARFGGDEFAVLLGGLEHMAEATTIAQQLVDAMDTPFSMADYEFSLGASIGVTGATADYQLPDELLRDADLAMYQAKAKGGGQFVCFEKIMHPRAVARLQLEHDLTRALELEELSLCYQPVICLRTGDLKGFEALLRWNHTQKGWISPAEFIPVAEEVGFIGKLGWWVLQQSCAQLQHWREHLSRTRTLAINVNLSLVQLKQTNLVGRIENLLRSHHLPGSCLNLEITETSFMETSQLDASILQQLKGLGLGLSIDDFGTGYSSLSRLHQLPLDIIKIDRAFVDGIETDSSKEAIAQTIISLAHHLGAQLVCEGIETTAQCLKLQELGCEYGQGYLFSRPLTTDATTKLLQQSDFQQAINWSACNNSQQTSSDT</sequence>
<dbReference type="PROSITE" id="PS50883">
    <property type="entry name" value="EAL"/>
    <property type="match status" value="1"/>
</dbReference>
<organism evidence="5 6">
    <name type="scientific">Roseofilum casamattae BLCC-M143</name>
    <dbReference type="NCBI Taxonomy" id="3022442"/>
    <lineage>
        <taxon>Bacteria</taxon>
        <taxon>Bacillati</taxon>
        <taxon>Cyanobacteriota</taxon>
        <taxon>Cyanophyceae</taxon>
        <taxon>Desertifilales</taxon>
        <taxon>Desertifilaceae</taxon>
        <taxon>Roseofilum</taxon>
        <taxon>Roseofilum casamattae</taxon>
    </lineage>
</organism>
<dbReference type="NCBIfam" id="TIGR00254">
    <property type="entry name" value="GGDEF"/>
    <property type="match status" value="1"/>
</dbReference>
<dbReference type="InterPro" id="IPR052155">
    <property type="entry name" value="Biofilm_reg_signaling"/>
</dbReference>
<dbReference type="NCBIfam" id="TIGR00229">
    <property type="entry name" value="sensory_box"/>
    <property type="match status" value="2"/>
</dbReference>
<dbReference type="Pfam" id="PF00990">
    <property type="entry name" value="GGDEF"/>
    <property type="match status" value="1"/>
</dbReference>
<dbReference type="SMART" id="SM00065">
    <property type="entry name" value="GAF"/>
    <property type="match status" value="2"/>
</dbReference>
<dbReference type="EMBL" id="JAQOSQ010000003">
    <property type="protein sequence ID" value="MDJ1182522.1"/>
    <property type="molecule type" value="Genomic_DNA"/>
</dbReference>
<dbReference type="PANTHER" id="PTHR44757">
    <property type="entry name" value="DIGUANYLATE CYCLASE DGCP"/>
    <property type="match status" value="1"/>
</dbReference>
<comment type="caution">
    <text evidence="5">The sequence shown here is derived from an EMBL/GenBank/DDBJ whole genome shotgun (WGS) entry which is preliminary data.</text>
</comment>
<dbReference type="PROSITE" id="PS50112">
    <property type="entry name" value="PAS"/>
    <property type="match status" value="2"/>
</dbReference>
<evidence type="ECO:0000259" key="2">
    <source>
        <dbReference type="PROSITE" id="PS50113"/>
    </source>
</evidence>
<dbReference type="PROSITE" id="PS50113">
    <property type="entry name" value="PAC"/>
    <property type="match status" value="1"/>
</dbReference>
<dbReference type="Proteomes" id="UP001232992">
    <property type="component" value="Unassembled WGS sequence"/>
</dbReference>
<dbReference type="InterPro" id="IPR001633">
    <property type="entry name" value="EAL_dom"/>
</dbReference>
<dbReference type="CDD" id="cd00130">
    <property type="entry name" value="PAS"/>
    <property type="match status" value="2"/>
</dbReference>
<dbReference type="InterPro" id="IPR013656">
    <property type="entry name" value="PAS_4"/>
</dbReference>
<dbReference type="InterPro" id="IPR029787">
    <property type="entry name" value="Nucleotide_cyclase"/>
</dbReference>
<dbReference type="CDD" id="cd01949">
    <property type="entry name" value="GGDEF"/>
    <property type="match status" value="1"/>
</dbReference>
<dbReference type="Pfam" id="PF00563">
    <property type="entry name" value="EAL"/>
    <property type="match status" value="1"/>
</dbReference>
<proteinExistence type="predicted"/>
<dbReference type="CDD" id="cd01948">
    <property type="entry name" value="EAL"/>
    <property type="match status" value="1"/>
</dbReference>
<dbReference type="InterPro" id="IPR003018">
    <property type="entry name" value="GAF"/>
</dbReference>
<gene>
    <name evidence="5" type="ORF">PMH09_04875</name>
</gene>
<dbReference type="Pfam" id="PF01590">
    <property type="entry name" value="GAF"/>
    <property type="match status" value="1"/>
</dbReference>
<dbReference type="InterPro" id="IPR043128">
    <property type="entry name" value="Rev_trsase/Diguanyl_cyclase"/>
</dbReference>
<dbReference type="InterPro" id="IPR000014">
    <property type="entry name" value="PAS"/>
</dbReference>
<dbReference type="SUPFAM" id="SSF55073">
    <property type="entry name" value="Nucleotide cyclase"/>
    <property type="match status" value="1"/>
</dbReference>
<dbReference type="SUPFAM" id="SSF141868">
    <property type="entry name" value="EAL domain-like"/>
    <property type="match status" value="1"/>
</dbReference>
<feature type="domain" description="PAS" evidence="1">
    <location>
        <begin position="208"/>
        <end position="268"/>
    </location>
</feature>
<accession>A0ABT7BTL2</accession>